<feature type="domain" description="Subtilisin inhibitor" evidence="8">
    <location>
        <begin position="44"/>
        <end position="125"/>
    </location>
</feature>
<keyword evidence="3" id="KW-0964">Secreted</keyword>
<evidence type="ECO:0000313" key="9">
    <source>
        <dbReference type="EMBL" id="NKG21155.1"/>
    </source>
</evidence>
<dbReference type="SUPFAM" id="SSF55399">
    <property type="entry name" value="Subtilisin inhibitor"/>
    <property type="match status" value="1"/>
</dbReference>
<proteinExistence type="inferred from homology"/>
<dbReference type="RefSeq" id="WP_168151975.1">
    <property type="nucleotide sequence ID" value="NZ_JAAWVT010000004.1"/>
</dbReference>
<name>A0ABX1G6J5_9MICC</name>
<comment type="similarity">
    <text evidence="2">Belongs to the protease inhibitor I16 (SSI) family.</text>
</comment>
<evidence type="ECO:0000256" key="2">
    <source>
        <dbReference type="ARBA" id="ARBA00010472"/>
    </source>
</evidence>
<gene>
    <name evidence="9" type="ORF">HED64_10620</name>
</gene>
<feature type="chain" id="PRO_5046482548" description="Subtilisin inhibitor domain-containing protein" evidence="7">
    <location>
        <begin position="22"/>
        <end position="153"/>
    </location>
</feature>
<comment type="caution">
    <text evidence="9">The sequence shown here is derived from an EMBL/GenBank/DDBJ whole genome shotgun (WGS) entry which is preliminary data.</text>
</comment>
<keyword evidence="5" id="KW-0722">Serine protease inhibitor</keyword>
<evidence type="ECO:0000256" key="5">
    <source>
        <dbReference type="ARBA" id="ARBA00022900"/>
    </source>
</evidence>
<dbReference type="InterPro" id="IPR036819">
    <property type="entry name" value="Subtilisin_inhibitor-like_sf"/>
</dbReference>
<evidence type="ECO:0000256" key="1">
    <source>
        <dbReference type="ARBA" id="ARBA00004613"/>
    </source>
</evidence>
<evidence type="ECO:0000313" key="10">
    <source>
        <dbReference type="Proteomes" id="UP000746595"/>
    </source>
</evidence>
<dbReference type="InterPro" id="IPR023549">
    <property type="entry name" value="Subtilisin_inhibitor"/>
</dbReference>
<organism evidence="9 10">
    <name type="scientific">Paeniglutamicibacter terrestris</name>
    <dbReference type="NCBI Taxonomy" id="2723403"/>
    <lineage>
        <taxon>Bacteria</taxon>
        <taxon>Bacillati</taxon>
        <taxon>Actinomycetota</taxon>
        <taxon>Actinomycetes</taxon>
        <taxon>Micrococcales</taxon>
        <taxon>Micrococcaceae</taxon>
        <taxon>Paeniglutamicibacter</taxon>
    </lineage>
</organism>
<dbReference type="EMBL" id="JAAWVT010000004">
    <property type="protein sequence ID" value="NKG21155.1"/>
    <property type="molecule type" value="Genomic_DNA"/>
</dbReference>
<keyword evidence="4" id="KW-0646">Protease inhibitor</keyword>
<evidence type="ECO:0000256" key="7">
    <source>
        <dbReference type="SAM" id="SignalP"/>
    </source>
</evidence>
<keyword evidence="6" id="KW-1015">Disulfide bond</keyword>
<evidence type="ECO:0000259" key="8">
    <source>
        <dbReference type="Pfam" id="PF00720"/>
    </source>
</evidence>
<dbReference type="PROSITE" id="PS51257">
    <property type="entry name" value="PROKAR_LIPOPROTEIN"/>
    <property type="match status" value="1"/>
</dbReference>
<dbReference type="Gene3D" id="3.30.350.10">
    <property type="entry name" value="Subtilisin inhibitor-like"/>
    <property type="match status" value="1"/>
</dbReference>
<keyword evidence="10" id="KW-1185">Reference proteome</keyword>
<comment type="subcellular location">
    <subcellularLocation>
        <location evidence="1">Secreted</location>
    </subcellularLocation>
</comment>
<protein>
    <recommendedName>
        <fullName evidence="8">Subtilisin inhibitor domain-containing protein</fullName>
    </recommendedName>
</protein>
<accession>A0ABX1G6J5</accession>
<reference evidence="9 10" key="1">
    <citation type="submission" date="2020-04" db="EMBL/GenBank/DDBJ databases">
        <title>Paeniglutamicibacter sp. ANT13_2, a novel actinomycete isolated from sediment in Antarctica.</title>
        <authorList>
            <person name="Sakdapetsiri C."/>
            <person name="Pinyakong O."/>
        </authorList>
    </citation>
    <scope>NUCLEOTIDE SEQUENCE [LARGE SCALE GENOMIC DNA]</scope>
    <source>
        <strain evidence="9 10">ANT13_2</strain>
    </source>
</reference>
<evidence type="ECO:0000256" key="6">
    <source>
        <dbReference type="ARBA" id="ARBA00023157"/>
    </source>
</evidence>
<dbReference type="Proteomes" id="UP000746595">
    <property type="component" value="Unassembled WGS sequence"/>
</dbReference>
<dbReference type="Pfam" id="PF00720">
    <property type="entry name" value="SSI"/>
    <property type="match status" value="1"/>
</dbReference>
<feature type="signal peptide" evidence="7">
    <location>
        <begin position="1"/>
        <end position="21"/>
    </location>
</feature>
<evidence type="ECO:0000256" key="4">
    <source>
        <dbReference type="ARBA" id="ARBA00022690"/>
    </source>
</evidence>
<keyword evidence="7" id="KW-0732">Signal</keyword>
<sequence length="153" mass="15813">MRQHQQLIVPVLLLGAGVLLAGCANDAGPTGTTPSSQSTGTELSISIKADGKTQSAQYHLSCSGSSSLEASDHPRAAEACLFLAAEPQMLTLPTDDNNRVCTMQYGGPATAEVTGTVKGRTVARTFNLSNGCGIADWTAALPLLVERPNGQSQ</sequence>
<evidence type="ECO:0000256" key="3">
    <source>
        <dbReference type="ARBA" id="ARBA00022525"/>
    </source>
</evidence>